<name>A0AB94IVR4_9BACT</name>
<dbReference type="PANTHER" id="PTHR30511:SF3">
    <property type="entry name" value="LYSINE RACEMASE"/>
    <property type="match status" value="1"/>
</dbReference>
<accession>A0AB94IVR4</accession>
<dbReference type="CDD" id="cd06815">
    <property type="entry name" value="PLPDE_III_AR_like_1"/>
    <property type="match status" value="1"/>
</dbReference>
<comment type="cofactor">
    <cofactor evidence="1">
        <name>pyridoxal 5'-phosphate</name>
        <dbReference type="ChEBI" id="CHEBI:597326"/>
    </cofactor>
</comment>
<gene>
    <name evidence="5" type="ORF">SY1_03640</name>
</gene>
<dbReference type="GO" id="GO:0030170">
    <property type="term" value="F:pyridoxal phosphate binding"/>
    <property type="evidence" value="ECO:0007669"/>
    <property type="project" value="TreeGrafter"/>
</dbReference>
<dbReference type="EMBL" id="FP929056">
    <property type="protein sequence ID" value="CBL27840.1"/>
    <property type="molecule type" value="Genomic_DNA"/>
</dbReference>
<dbReference type="Pfam" id="PF01168">
    <property type="entry name" value="Ala_racemase_N"/>
    <property type="match status" value="1"/>
</dbReference>
<reference evidence="5 6" key="2">
    <citation type="submission" date="2010-03" db="EMBL/GenBank/DDBJ databases">
        <authorList>
            <person name="Pajon A."/>
        </authorList>
    </citation>
    <scope>NUCLEOTIDE SEQUENCE [LARGE SCALE GENOMIC DNA]</scope>
    <source>
        <strain evidence="5 6">SGP1</strain>
    </source>
</reference>
<organism evidence="5 6">
    <name type="scientific">Fretibacterium fastidiosum</name>
    <dbReference type="NCBI Taxonomy" id="651822"/>
    <lineage>
        <taxon>Bacteria</taxon>
        <taxon>Thermotogati</taxon>
        <taxon>Synergistota</taxon>
        <taxon>Synergistia</taxon>
        <taxon>Synergistales</taxon>
        <taxon>Aminobacteriaceae</taxon>
        <taxon>Fretibacterium</taxon>
    </lineage>
</organism>
<dbReference type="Gene3D" id="3.20.20.10">
    <property type="entry name" value="Alanine racemase"/>
    <property type="match status" value="1"/>
</dbReference>
<dbReference type="AlphaFoldDB" id="A0AB94IVR4"/>
<sequence>MRYPQIRVDLDKLLENARVLSGLLSAHKLKFHYVTKCFCAWEPMVDALADAGIRNFADARLENIEVLKRWARSAMLLRVPMISEADDVVCLCDVSLNSELAVIEALSDAALTLGRTHEVILMVELGDLREGALPEDVMPMVEQILTMRGVKLAGLGVNFNCYGGVIPTPAKLKELADLAKEAQNRCGYEFEYVSGGNSGSLPLVFDDRIPSGINHLRIGEAFLLGHETSYGSSIPGMLHDVFTLRCEVIEKKLKHSVPSGERGLNAFGEPPAEMEDRGMIQRAIIAVGGQDTFPFSLTPRMEGLRYLGHYSSDHTIFDVTHAKGDVHVGGTLDFDVDYKALLMIFMSKYVEKVPVWAGQYFMMAVGMKKPS</sequence>
<protein>
    <submittedName>
        <fullName evidence="5">Predicted amino acid racemase</fullName>
    </submittedName>
</protein>
<keyword evidence="3" id="KW-0413">Isomerase</keyword>
<dbReference type="PANTHER" id="PTHR30511">
    <property type="entry name" value="ALANINE RACEMASE"/>
    <property type="match status" value="1"/>
</dbReference>
<evidence type="ECO:0000313" key="5">
    <source>
        <dbReference type="EMBL" id="CBL27840.1"/>
    </source>
</evidence>
<dbReference type="KEGG" id="sbr:SY1_03640"/>
<dbReference type="SUPFAM" id="SSF51419">
    <property type="entry name" value="PLP-binding barrel"/>
    <property type="match status" value="1"/>
</dbReference>
<dbReference type="InterPro" id="IPR001608">
    <property type="entry name" value="Ala_racemase_N"/>
</dbReference>
<dbReference type="InterPro" id="IPR029066">
    <property type="entry name" value="PLP-binding_barrel"/>
</dbReference>
<evidence type="ECO:0000256" key="2">
    <source>
        <dbReference type="ARBA" id="ARBA00022898"/>
    </source>
</evidence>
<keyword evidence="2" id="KW-0663">Pyridoxal phosphate</keyword>
<evidence type="ECO:0000256" key="1">
    <source>
        <dbReference type="ARBA" id="ARBA00001933"/>
    </source>
</evidence>
<evidence type="ECO:0000259" key="4">
    <source>
        <dbReference type="Pfam" id="PF01168"/>
    </source>
</evidence>
<dbReference type="RefSeq" id="WP_015555987.1">
    <property type="nucleotide sequence ID" value="NC_021038.1"/>
</dbReference>
<evidence type="ECO:0000256" key="3">
    <source>
        <dbReference type="ARBA" id="ARBA00023235"/>
    </source>
</evidence>
<proteinExistence type="predicted"/>
<keyword evidence="6" id="KW-1185">Reference proteome</keyword>
<dbReference type="GO" id="GO:0005829">
    <property type="term" value="C:cytosol"/>
    <property type="evidence" value="ECO:0007669"/>
    <property type="project" value="TreeGrafter"/>
</dbReference>
<feature type="domain" description="Alanine racemase N-terminal" evidence="4">
    <location>
        <begin position="8"/>
        <end position="221"/>
    </location>
</feature>
<dbReference type="Proteomes" id="UP000008957">
    <property type="component" value="Chromosome"/>
</dbReference>
<evidence type="ECO:0000313" key="6">
    <source>
        <dbReference type="Proteomes" id="UP000008957"/>
    </source>
</evidence>
<reference evidence="6" key="1">
    <citation type="submission" date="2010-03" db="EMBL/GenBank/DDBJ databases">
        <title>The genome sequence of Synergistetes sp. SGP1.</title>
        <authorList>
            <consortium name="metaHIT consortium -- http://www.metahit.eu/"/>
            <person name="Pajon A."/>
            <person name="Turner K."/>
            <person name="Parkhill J."/>
            <person name="Wade W."/>
            <person name="Vartoukian S."/>
        </authorList>
    </citation>
    <scope>NUCLEOTIDE SEQUENCE [LARGE SCALE GENOMIC DNA]</scope>
    <source>
        <strain evidence="6">SGP1</strain>
    </source>
</reference>
<dbReference type="GO" id="GO:0008784">
    <property type="term" value="F:alanine racemase activity"/>
    <property type="evidence" value="ECO:0007669"/>
    <property type="project" value="TreeGrafter"/>
</dbReference>
<dbReference type="InterPro" id="IPR000821">
    <property type="entry name" value="Ala_racemase"/>
</dbReference>